<evidence type="ECO:0000256" key="1">
    <source>
        <dbReference type="ARBA" id="ARBA00004123"/>
    </source>
</evidence>
<dbReference type="InterPro" id="IPR013083">
    <property type="entry name" value="Znf_RING/FYVE/PHD"/>
</dbReference>
<dbReference type="Gene3D" id="1.20.920.10">
    <property type="entry name" value="Bromodomain-like"/>
    <property type="match status" value="1"/>
</dbReference>
<feature type="domain" description="Bromo" evidence="14">
    <location>
        <begin position="505"/>
        <end position="575"/>
    </location>
</feature>
<comment type="subcellular location">
    <subcellularLocation>
        <location evidence="1">Nucleus</location>
    </subcellularLocation>
</comment>
<evidence type="ECO:0000256" key="12">
    <source>
        <dbReference type="PROSITE-ProRule" id="PRU00146"/>
    </source>
</evidence>
<evidence type="ECO:0000256" key="2">
    <source>
        <dbReference type="ARBA" id="ARBA00007444"/>
    </source>
</evidence>
<dbReference type="Proteomes" id="UP001174909">
    <property type="component" value="Unassembled WGS sequence"/>
</dbReference>
<dbReference type="InterPro" id="IPR011011">
    <property type="entry name" value="Znf_FYVE_PHD"/>
</dbReference>
<dbReference type="GO" id="GO:0008270">
    <property type="term" value="F:zinc ion binding"/>
    <property type="evidence" value="ECO:0007669"/>
    <property type="project" value="UniProtKB-KW"/>
</dbReference>
<reference evidence="16" key="1">
    <citation type="submission" date="2023-03" db="EMBL/GenBank/DDBJ databases">
        <authorList>
            <person name="Steffen K."/>
            <person name="Cardenas P."/>
        </authorList>
    </citation>
    <scope>NUCLEOTIDE SEQUENCE</scope>
</reference>
<dbReference type="PROSITE" id="PS00633">
    <property type="entry name" value="BROMODOMAIN_1"/>
    <property type="match status" value="1"/>
</dbReference>
<feature type="region of interest" description="Disordered" evidence="13">
    <location>
        <begin position="289"/>
        <end position="324"/>
    </location>
</feature>
<dbReference type="FunFam" id="3.30.40.10:FF:000199">
    <property type="entry name" value="Bromodomain adjacent to zinc finger domain 2B"/>
    <property type="match status" value="1"/>
</dbReference>
<dbReference type="AlphaFoldDB" id="A0AA35WST3"/>
<dbReference type="PROSITE" id="PS50016">
    <property type="entry name" value="ZF_PHD_2"/>
    <property type="match status" value="2"/>
</dbReference>
<proteinExistence type="inferred from homology"/>
<keyword evidence="10" id="KW-0539">Nucleus</keyword>
<accession>A0AA35WST3</accession>
<keyword evidence="7" id="KW-0175">Coiled coil</keyword>
<feature type="compositionally biased region" description="Basic and acidic residues" evidence="13">
    <location>
        <begin position="141"/>
        <end position="159"/>
    </location>
</feature>
<feature type="domain" description="PHD-type" evidence="15">
    <location>
        <begin position="417"/>
        <end position="465"/>
    </location>
</feature>
<dbReference type="PANTHER" id="PTHR45915">
    <property type="entry name" value="TRANSCRIPTION INTERMEDIARY FACTOR"/>
    <property type="match status" value="1"/>
</dbReference>
<evidence type="ECO:0000256" key="3">
    <source>
        <dbReference type="ARBA" id="ARBA00022723"/>
    </source>
</evidence>
<dbReference type="PANTHER" id="PTHR45915:SF2">
    <property type="entry name" value="TOUTATIS, ISOFORM E"/>
    <property type="match status" value="1"/>
</dbReference>
<dbReference type="GO" id="GO:0000785">
    <property type="term" value="C:chromatin"/>
    <property type="evidence" value="ECO:0007669"/>
    <property type="project" value="TreeGrafter"/>
</dbReference>
<dbReference type="PRINTS" id="PR00503">
    <property type="entry name" value="BROMODOMAIN"/>
</dbReference>
<keyword evidence="5" id="KW-0862">Zinc</keyword>
<dbReference type="InterPro" id="IPR001965">
    <property type="entry name" value="Znf_PHD"/>
</dbReference>
<feature type="region of interest" description="Disordered" evidence="13">
    <location>
        <begin position="137"/>
        <end position="187"/>
    </location>
</feature>
<dbReference type="InterPro" id="IPR036427">
    <property type="entry name" value="Bromodomain-like_sf"/>
</dbReference>
<evidence type="ECO:0000256" key="11">
    <source>
        <dbReference type="PROSITE-ProRule" id="PRU00035"/>
    </source>
</evidence>
<keyword evidence="4 12" id="KW-0863">Zinc-finger</keyword>
<feature type="compositionally biased region" description="Low complexity" evidence="13">
    <location>
        <begin position="472"/>
        <end position="485"/>
    </location>
</feature>
<evidence type="ECO:0000256" key="5">
    <source>
        <dbReference type="ARBA" id="ARBA00022833"/>
    </source>
</evidence>
<dbReference type="SUPFAM" id="SSF47370">
    <property type="entry name" value="Bromodomain"/>
    <property type="match status" value="1"/>
</dbReference>
<evidence type="ECO:0000256" key="6">
    <source>
        <dbReference type="ARBA" id="ARBA00023015"/>
    </source>
</evidence>
<dbReference type="InterPro" id="IPR001487">
    <property type="entry name" value="Bromodomain"/>
</dbReference>
<dbReference type="InterPro" id="IPR018359">
    <property type="entry name" value="Bromodomain_CS"/>
</dbReference>
<evidence type="ECO:0000313" key="16">
    <source>
        <dbReference type="EMBL" id="CAI8025330.1"/>
    </source>
</evidence>
<evidence type="ECO:0000256" key="13">
    <source>
        <dbReference type="SAM" id="MobiDB-lite"/>
    </source>
</evidence>
<protein>
    <submittedName>
        <fullName evidence="16">Bromodomain adjacent to zinc finger domain protein 2B</fullName>
    </submittedName>
</protein>
<keyword evidence="9" id="KW-0804">Transcription</keyword>
<dbReference type="SMART" id="SM00297">
    <property type="entry name" value="BROMO"/>
    <property type="match status" value="1"/>
</dbReference>
<evidence type="ECO:0000313" key="17">
    <source>
        <dbReference type="Proteomes" id="UP001174909"/>
    </source>
</evidence>
<evidence type="ECO:0000256" key="4">
    <source>
        <dbReference type="ARBA" id="ARBA00022771"/>
    </source>
</evidence>
<dbReference type="Pfam" id="PF00628">
    <property type="entry name" value="PHD"/>
    <property type="match status" value="2"/>
</dbReference>
<evidence type="ECO:0000256" key="7">
    <source>
        <dbReference type="ARBA" id="ARBA00023054"/>
    </source>
</evidence>
<keyword evidence="6" id="KW-0805">Transcription regulation</keyword>
<gene>
    <name evidence="16" type="ORF">GBAR_LOCUS14643</name>
</gene>
<comment type="similarity">
    <text evidence="2">Belongs to the WAL family.</text>
</comment>
<dbReference type="InterPro" id="IPR019787">
    <property type="entry name" value="Znf_PHD-finger"/>
</dbReference>
<keyword evidence="17" id="KW-1185">Reference proteome</keyword>
<evidence type="ECO:0000259" key="15">
    <source>
        <dbReference type="PROSITE" id="PS50016"/>
    </source>
</evidence>
<dbReference type="SMART" id="SM00249">
    <property type="entry name" value="PHD"/>
    <property type="match status" value="2"/>
</dbReference>
<comment type="caution">
    <text evidence="16">The sequence shown here is derived from an EMBL/GenBank/DDBJ whole genome shotgun (WGS) entry which is preliminary data.</text>
</comment>
<evidence type="ECO:0000256" key="8">
    <source>
        <dbReference type="ARBA" id="ARBA00023117"/>
    </source>
</evidence>
<dbReference type="Gene3D" id="3.30.40.10">
    <property type="entry name" value="Zinc/RING finger domain, C3HC4 (zinc finger)"/>
    <property type="match status" value="2"/>
</dbReference>
<dbReference type="GO" id="GO:0005634">
    <property type="term" value="C:nucleus"/>
    <property type="evidence" value="ECO:0007669"/>
    <property type="project" value="UniProtKB-SubCell"/>
</dbReference>
<sequence>MENSTINSQTLSLECPPAVMMCNIAEADPFIIDITLMVAEQQVTAPPPPAEVKKRERARLVLAELLQEQDQDLTQGWWSITDPQVVDRLMRSLSLRGYREKGLYRNLNKQKEIVCSGMKTGPFDEFRTTFQGMIEGLVRGGKGEDGERVRSEKSSKTDSESQSSEDSGSESSDDSSSSTNHNPPDCHVTKMVAKVTTEAVQLANQIADLEVYDPAYPEMTLSAALSLFCSIMRMKDRLHEAQLLQEWEHPAVTVEEVKGYEEPLRYIGQFLLLVEQSLRRSYLRPPLRDKKYISKSPPPLPRSSGRGRPSKEPEAPPTQTQEEPTDYLINWQGAVSMVTSASQLAVLAGQLNSCVAWENSPSKVYCQECHSAENENLLLLCDGCDKGTHTYCCKPKLTTIPKGDWYCRFCSTNKSRYRSCAICDRSRGELLHCSRCPKAYHKRCLTPPLSRKPSGVWLCATCRRKSAQKQQTPPISTPSPSTNHITSRKRKEDLEVCHVILGELEAHRDSWPFLEPVDRAKLPEYFRVVKKPMDFQTIRCKLRDGRYSCREAFASDSRLVFSNCLFYNEDQSKIGMAGHSMKNFFEKRWSELNR</sequence>
<dbReference type="Pfam" id="PF00439">
    <property type="entry name" value="Bromodomain"/>
    <property type="match status" value="1"/>
</dbReference>
<dbReference type="EMBL" id="CASHTH010002139">
    <property type="protein sequence ID" value="CAI8025330.1"/>
    <property type="molecule type" value="Genomic_DNA"/>
</dbReference>
<dbReference type="PROSITE" id="PS50014">
    <property type="entry name" value="BROMODOMAIN_2"/>
    <property type="match status" value="1"/>
</dbReference>
<evidence type="ECO:0000256" key="9">
    <source>
        <dbReference type="ARBA" id="ARBA00023163"/>
    </source>
</evidence>
<feature type="domain" description="PHD-type" evidence="15">
    <location>
        <begin position="363"/>
        <end position="413"/>
    </location>
</feature>
<organism evidence="16 17">
    <name type="scientific">Geodia barretti</name>
    <name type="common">Barrett's horny sponge</name>
    <dbReference type="NCBI Taxonomy" id="519541"/>
    <lineage>
        <taxon>Eukaryota</taxon>
        <taxon>Metazoa</taxon>
        <taxon>Porifera</taxon>
        <taxon>Demospongiae</taxon>
        <taxon>Heteroscleromorpha</taxon>
        <taxon>Tetractinellida</taxon>
        <taxon>Astrophorina</taxon>
        <taxon>Geodiidae</taxon>
        <taxon>Geodia</taxon>
    </lineage>
</organism>
<feature type="region of interest" description="Disordered" evidence="13">
    <location>
        <begin position="468"/>
        <end position="487"/>
    </location>
</feature>
<keyword evidence="8 11" id="KW-0103">Bromodomain</keyword>
<dbReference type="CDD" id="cd15545">
    <property type="entry name" value="PHD_BAZ2A_like"/>
    <property type="match status" value="1"/>
</dbReference>
<dbReference type="SUPFAM" id="SSF57903">
    <property type="entry name" value="FYVE/PHD zinc finger"/>
    <property type="match status" value="2"/>
</dbReference>
<name>A0AA35WST3_GEOBA</name>
<evidence type="ECO:0000259" key="14">
    <source>
        <dbReference type="PROSITE" id="PS50014"/>
    </source>
</evidence>
<evidence type="ECO:0000256" key="10">
    <source>
        <dbReference type="ARBA" id="ARBA00023242"/>
    </source>
</evidence>
<keyword evidence="3" id="KW-0479">Metal-binding</keyword>